<dbReference type="AlphaFoldDB" id="A0A517ZR43"/>
<dbReference type="EMBL" id="CP036276">
    <property type="protein sequence ID" value="QDU44937.1"/>
    <property type="molecule type" value="Genomic_DNA"/>
</dbReference>
<dbReference type="PANTHER" id="PTHR36442">
    <property type="entry name" value="CYCLIC-DI-AMP PHOSPHODIESTERASE PGPH"/>
    <property type="match status" value="1"/>
</dbReference>
<keyword evidence="2" id="KW-0472">Membrane</keyword>
<feature type="transmembrane region" description="Helical" evidence="2">
    <location>
        <begin position="433"/>
        <end position="450"/>
    </location>
</feature>
<dbReference type="Gene3D" id="1.10.3210.10">
    <property type="entry name" value="Hypothetical protein af1432"/>
    <property type="match status" value="1"/>
</dbReference>
<name>A0A517ZR43_9PLAN</name>
<keyword evidence="5" id="KW-1185">Reference proteome</keyword>
<protein>
    <recommendedName>
        <fullName evidence="3">HD/PDEase domain-containing protein</fullName>
    </recommendedName>
</protein>
<dbReference type="OrthoDB" id="9806952at2"/>
<dbReference type="InterPro" id="IPR006675">
    <property type="entry name" value="HDIG_dom"/>
</dbReference>
<keyword evidence="2" id="KW-0812">Transmembrane</keyword>
<feature type="transmembrane region" description="Helical" evidence="2">
    <location>
        <begin position="30"/>
        <end position="49"/>
    </location>
</feature>
<feature type="transmembrane region" description="Helical" evidence="2">
    <location>
        <begin position="498"/>
        <end position="516"/>
    </location>
</feature>
<accession>A0A517ZR43</accession>
<proteinExistence type="predicted"/>
<feature type="transmembrane region" description="Helical" evidence="2">
    <location>
        <begin position="457"/>
        <end position="478"/>
    </location>
</feature>
<dbReference type="SUPFAM" id="SSF109604">
    <property type="entry name" value="HD-domain/PDEase-like"/>
    <property type="match status" value="1"/>
</dbReference>
<dbReference type="PANTHER" id="PTHR36442:SF1">
    <property type="entry name" value="CYCLIC-DI-AMP PHOSPHODIESTERASE PGPH"/>
    <property type="match status" value="1"/>
</dbReference>
<dbReference type="Proteomes" id="UP000319383">
    <property type="component" value="Chromosome"/>
</dbReference>
<dbReference type="Pfam" id="PF07698">
    <property type="entry name" value="7TM-7TMR_HD"/>
    <property type="match status" value="1"/>
</dbReference>
<evidence type="ECO:0000256" key="1">
    <source>
        <dbReference type="SAM" id="MobiDB-lite"/>
    </source>
</evidence>
<dbReference type="NCBIfam" id="TIGR00277">
    <property type="entry name" value="HDIG"/>
    <property type="match status" value="1"/>
</dbReference>
<feature type="transmembrane region" description="Helical" evidence="2">
    <location>
        <begin position="365"/>
        <end position="383"/>
    </location>
</feature>
<feature type="region of interest" description="Disordered" evidence="1">
    <location>
        <begin position="660"/>
        <end position="680"/>
    </location>
</feature>
<feature type="transmembrane region" description="Helical" evidence="2">
    <location>
        <begin position="395"/>
        <end position="421"/>
    </location>
</feature>
<keyword evidence="2" id="KW-1133">Transmembrane helix</keyword>
<dbReference type="InterPro" id="IPR006674">
    <property type="entry name" value="HD_domain"/>
</dbReference>
<dbReference type="RefSeq" id="WP_145377220.1">
    <property type="nucleotide sequence ID" value="NZ_CP036270.1"/>
</dbReference>
<evidence type="ECO:0000259" key="3">
    <source>
        <dbReference type="SMART" id="SM00471"/>
    </source>
</evidence>
<dbReference type="CDD" id="cd00077">
    <property type="entry name" value="HDc"/>
    <property type="match status" value="1"/>
</dbReference>
<dbReference type="SMART" id="SM00471">
    <property type="entry name" value="HDc"/>
    <property type="match status" value="1"/>
</dbReference>
<gene>
    <name evidence="4" type="ORF">Mal52_34230</name>
</gene>
<organism evidence="4 5">
    <name type="scientific">Symmachiella dynata</name>
    <dbReference type="NCBI Taxonomy" id="2527995"/>
    <lineage>
        <taxon>Bacteria</taxon>
        <taxon>Pseudomonadati</taxon>
        <taxon>Planctomycetota</taxon>
        <taxon>Planctomycetia</taxon>
        <taxon>Planctomycetales</taxon>
        <taxon>Planctomycetaceae</taxon>
        <taxon>Symmachiella</taxon>
    </lineage>
</organism>
<feature type="compositionally biased region" description="Basic and acidic residues" evidence="1">
    <location>
        <begin position="660"/>
        <end position="674"/>
    </location>
</feature>
<evidence type="ECO:0000313" key="5">
    <source>
        <dbReference type="Proteomes" id="UP000319383"/>
    </source>
</evidence>
<dbReference type="InterPro" id="IPR011621">
    <property type="entry name" value="Metal-dep_PHydrolase_7TM_intra"/>
</dbReference>
<dbReference type="KEGG" id="sdyn:Mal52_34230"/>
<dbReference type="Pfam" id="PF01966">
    <property type="entry name" value="HD"/>
    <property type="match status" value="1"/>
</dbReference>
<evidence type="ECO:0000313" key="4">
    <source>
        <dbReference type="EMBL" id="QDU44937.1"/>
    </source>
</evidence>
<feature type="transmembrane region" description="Helical" evidence="2">
    <location>
        <begin position="334"/>
        <end position="353"/>
    </location>
</feature>
<dbReference type="InterPro" id="IPR052722">
    <property type="entry name" value="PgpH_phosphodiesterase"/>
</dbReference>
<reference evidence="4 5" key="1">
    <citation type="submission" date="2019-02" db="EMBL/GenBank/DDBJ databases">
        <title>Deep-cultivation of Planctomycetes and their phenomic and genomic characterization uncovers novel biology.</title>
        <authorList>
            <person name="Wiegand S."/>
            <person name="Jogler M."/>
            <person name="Boedeker C."/>
            <person name="Pinto D."/>
            <person name="Vollmers J."/>
            <person name="Rivas-Marin E."/>
            <person name="Kohn T."/>
            <person name="Peeters S.H."/>
            <person name="Heuer A."/>
            <person name="Rast P."/>
            <person name="Oberbeckmann S."/>
            <person name="Bunk B."/>
            <person name="Jeske O."/>
            <person name="Meyerdierks A."/>
            <person name="Storesund J.E."/>
            <person name="Kallscheuer N."/>
            <person name="Luecker S."/>
            <person name="Lage O.M."/>
            <person name="Pohl T."/>
            <person name="Merkel B.J."/>
            <person name="Hornburger P."/>
            <person name="Mueller R.-W."/>
            <person name="Bruemmer F."/>
            <person name="Labrenz M."/>
            <person name="Spormann A.M."/>
            <person name="Op den Camp H."/>
            <person name="Overmann J."/>
            <person name="Amann R."/>
            <person name="Jetten M.S.M."/>
            <person name="Mascher T."/>
            <person name="Medema M.H."/>
            <person name="Devos D.P."/>
            <person name="Kaster A.-K."/>
            <person name="Ovreas L."/>
            <person name="Rohde M."/>
            <person name="Galperin M.Y."/>
            <person name="Jogler C."/>
        </authorList>
    </citation>
    <scope>NUCLEOTIDE SEQUENCE [LARGE SCALE GENOMIC DNA]</scope>
    <source>
        <strain evidence="4 5">Mal52</strain>
    </source>
</reference>
<evidence type="ECO:0000256" key="2">
    <source>
        <dbReference type="SAM" id="Phobius"/>
    </source>
</evidence>
<sequence>MFLFGNKRARTQKSAELRSVSWLHSFSNRYVVAKLVACFVALLVLMVAVKAWETPFPYRLGQRPAVGVIAQTDFRKVNPSATRRAKEEAADAVPYVFVSDSAPLRELPSQLRAQLRQLAEAPSVEATTPELRSAFQLVIPEGTAEADIPAQQELLVERFGRLKNAVATAESLNILISEFAEFLLPLEDSGLLVGSLPDDVPAPSDRITIIFPNHTRRDVEVAAIELRAVLATDGSLGSRWSHFPALVPLREMLSNWIRSRPPAALQFIRYDPDLTREAKRKRQEETLDVFDPYIKGRELVLPGDVIDEEKLSLLQTENAALEAQATVSDRGIRIATVIALLLVVGGLNGYYLAKNEPVLVGSLGRLSVYLALIVGTIAASRLLSFDPWRMQVVPLLAAVMILAIAYNQVLAIITAFSLGLILTLSTGAGVDQFVIFTSVCAVSVILLPSVNSRSTLIIVGLWAGITYLLVSTGMGVLSNHLATNPWMESEFWWDGLRGFAWCLVAGFLVAGSLPFIESMFGIVTNISLLELSDVSHPLLQELVRRAPGTYNHSISVATIGETAAESIGANGRLVRVGAYFHDVGKMLKPQYFIENMMLGAESRHDHLAPAMSTLIIIGHVKDGVDLARQHNLPKSLIDFIEQHHGTTLVEYFYRAATKQAGEHPENKTEVEESSFRYPGPKPQSRELGVMMLSDAVESASRTLSEPTPARIESLVHDITMKRLLDGQFEECGLTLSEINRIEESLVKSLTAIYHGRIKYPEQKTA</sequence>
<feature type="domain" description="HD/PDEase" evidence="3">
    <location>
        <begin position="545"/>
        <end position="708"/>
    </location>
</feature>
<dbReference type="InterPro" id="IPR003607">
    <property type="entry name" value="HD/PDEase_dom"/>
</dbReference>